<gene>
    <name evidence="4" type="ORF">ADM90_06005</name>
</gene>
<dbReference type="InterPro" id="IPR000086">
    <property type="entry name" value="NUDIX_hydrolase_dom"/>
</dbReference>
<dbReference type="AlphaFoldDB" id="A0A0M9DL75"/>
<dbReference type="OrthoDB" id="9806150at2"/>
<dbReference type="GO" id="GO:0016787">
    <property type="term" value="F:hydrolase activity"/>
    <property type="evidence" value="ECO:0007669"/>
    <property type="project" value="UniProtKB-KW"/>
</dbReference>
<dbReference type="GO" id="GO:0006753">
    <property type="term" value="P:nucleoside phosphate metabolic process"/>
    <property type="evidence" value="ECO:0007669"/>
    <property type="project" value="TreeGrafter"/>
</dbReference>
<feature type="domain" description="Nudix hydrolase" evidence="3">
    <location>
        <begin position="40"/>
        <end position="171"/>
    </location>
</feature>
<sequence>MKKFEEKTIKTTPIYDGRMIKLQIDDVTLPNGQMAKREIIKHPGAVAIIAVTDEGKLVLVEQYRKALERSIIEIPAGKLEPGEEPVVTAYRELEEETGYGARSLMFLQAFATSPGFADEVIYLFVAKGLYKIDQKADLDEDEFVELLEVSLEDAQQMIVEQRIYDAKTAFAVLWLAANLQHNL</sequence>
<proteinExistence type="predicted"/>
<dbReference type="Gene3D" id="3.90.79.10">
    <property type="entry name" value="Nucleoside Triphosphate Pyrophosphohydrolase"/>
    <property type="match status" value="1"/>
</dbReference>
<dbReference type="RefSeq" id="WP_053994111.1">
    <property type="nucleotide sequence ID" value="NZ_CP065643.1"/>
</dbReference>
<dbReference type="InterPro" id="IPR015797">
    <property type="entry name" value="NUDIX_hydrolase-like_dom_sf"/>
</dbReference>
<organism evidence="4 5">
    <name type="scientific">Lysinibacillus macroides</name>
    <dbReference type="NCBI Taxonomy" id="33935"/>
    <lineage>
        <taxon>Bacteria</taxon>
        <taxon>Bacillati</taxon>
        <taxon>Bacillota</taxon>
        <taxon>Bacilli</taxon>
        <taxon>Bacillales</taxon>
        <taxon>Bacillaceae</taxon>
        <taxon>Lysinibacillus</taxon>
    </lineage>
</organism>
<comment type="caution">
    <text evidence="4">The sequence shown here is derived from an EMBL/GenBank/DDBJ whole genome shotgun (WGS) entry which is preliminary data.</text>
</comment>
<dbReference type="InterPro" id="IPR020084">
    <property type="entry name" value="NUDIX_hydrolase_CS"/>
</dbReference>
<dbReference type="PATRIC" id="fig|33935.3.peg.626"/>
<dbReference type="PANTHER" id="PTHR11839:SF18">
    <property type="entry name" value="NUDIX HYDROLASE DOMAIN-CONTAINING PROTEIN"/>
    <property type="match status" value="1"/>
</dbReference>
<accession>A0A0M9DL75</accession>
<dbReference type="EMBL" id="LGCI01000005">
    <property type="protein sequence ID" value="KOY82873.1"/>
    <property type="molecule type" value="Genomic_DNA"/>
</dbReference>
<dbReference type="PROSITE" id="PS00893">
    <property type="entry name" value="NUDIX_BOX"/>
    <property type="match status" value="1"/>
</dbReference>
<evidence type="ECO:0000256" key="2">
    <source>
        <dbReference type="ARBA" id="ARBA00022801"/>
    </source>
</evidence>
<dbReference type="PROSITE" id="PS51462">
    <property type="entry name" value="NUDIX"/>
    <property type="match status" value="1"/>
</dbReference>
<dbReference type="GO" id="GO:0019693">
    <property type="term" value="P:ribose phosphate metabolic process"/>
    <property type="evidence" value="ECO:0007669"/>
    <property type="project" value="TreeGrafter"/>
</dbReference>
<dbReference type="PANTHER" id="PTHR11839">
    <property type="entry name" value="UDP/ADP-SUGAR PYROPHOSPHATASE"/>
    <property type="match status" value="1"/>
</dbReference>
<keyword evidence="2" id="KW-0378">Hydrolase</keyword>
<dbReference type="STRING" id="33935.ADM90_06005"/>
<protein>
    <submittedName>
        <fullName evidence="4">ADP-ribose pyrophosphatase</fullName>
    </submittedName>
</protein>
<dbReference type="GO" id="GO:0005829">
    <property type="term" value="C:cytosol"/>
    <property type="evidence" value="ECO:0007669"/>
    <property type="project" value="TreeGrafter"/>
</dbReference>
<dbReference type="Proteomes" id="UP000037977">
    <property type="component" value="Unassembled WGS sequence"/>
</dbReference>
<name>A0A0M9DL75_9BACI</name>
<reference evidence="4 5" key="1">
    <citation type="submission" date="2015-07" db="EMBL/GenBank/DDBJ databases">
        <title>Genome sequencing project for genomic taxonomy and phylogenomics of Bacillus-like bacteria.</title>
        <authorList>
            <person name="Liu B."/>
            <person name="Wang J."/>
            <person name="Zhu Y."/>
            <person name="Liu G."/>
            <person name="Chen Q."/>
            <person name="Chen Z."/>
            <person name="Che J."/>
            <person name="Ge C."/>
            <person name="Shi H."/>
            <person name="Pan Z."/>
            <person name="Liu X."/>
        </authorList>
    </citation>
    <scope>NUCLEOTIDE SEQUENCE [LARGE SCALE GENOMIC DNA]</scope>
    <source>
        <strain evidence="4 5">DSM 54</strain>
    </source>
</reference>
<evidence type="ECO:0000259" key="3">
    <source>
        <dbReference type="PROSITE" id="PS51462"/>
    </source>
</evidence>
<evidence type="ECO:0000256" key="1">
    <source>
        <dbReference type="ARBA" id="ARBA00001946"/>
    </source>
</evidence>
<evidence type="ECO:0000313" key="5">
    <source>
        <dbReference type="Proteomes" id="UP000037977"/>
    </source>
</evidence>
<dbReference type="FunFam" id="3.90.79.10:FF:000024">
    <property type="entry name" value="ADP-ribose pyrophosphatase"/>
    <property type="match status" value="1"/>
</dbReference>
<dbReference type="Pfam" id="PF00293">
    <property type="entry name" value="NUDIX"/>
    <property type="match status" value="1"/>
</dbReference>
<evidence type="ECO:0000313" key="4">
    <source>
        <dbReference type="EMBL" id="KOY82873.1"/>
    </source>
</evidence>
<dbReference type="SUPFAM" id="SSF55811">
    <property type="entry name" value="Nudix"/>
    <property type="match status" value="1"/>
</dbReference>
<keyword evidence="5" id="KW-1185">Reference proteome</keyword>
<comment type="cofactor">
    <cofactor evidence="1">
        <name>Mg(2+)</name>
        <dbReference type="ChEBI" id="CHEBI:18420"/>
    </cofactor>
</comment>